<dbReference type="InterPro" id="IPR006439">
    <property type="entry name" value="HAD-SF_hydro_IA"/>
</dbReference>
<name>A0A9X2FJ10_9LACO</name>
<proteinExistence type="predicted"/>
<organism evidence="1 2">
    <name type="scientific">Ligilactobacillus ubinensis</name>
    <dbReference type="NCBI Taxonomy" id="2876789"/>
    <lineage>
        <taxon>Bacteria</taxon>
        <taxon>Bacillati</taxon>
        <taxon>Bacillota</taxon>
        <taxon>Bacilli</taxon>
        <taxon>Lactobacillales</taxon>
        <taxon>Lactobacillaceae</taxon>
        <taxon>Ligilactobacillus</taxon>
    </lineage>
</organism>
<dbReference type="CDD" id="cd16416">
    <property type="entry name" value="HAD_BsYqeG-like"/>
    <property type="match status" value="1"/>
</dbReference>
<evidence type="ECO:0000313" key="1">
    <source>
        <dbReference type="EMBL" id="MCP0886729.1"/>
    </source>
</evidence>
<dbReference type="NCBIfam" id="TIGR01549">
    <property type="entry name" value="HAD-SF-IA-v1"/>
    <property type="match status" value="1"/>
</dbReference>
<accession>A0A9X2FJ10</accession>
<dbReference type="NCBIfam" id="TIGR01662">
    <property type="entry name" value="HAD-SF-IIIA"/>
    <property type="match status" value="1"/>
</dbReference>
<dbReference type="InterPro" id="IPR006549">
    <property type="entry name" value="HAD-SF_hydro_IIIA"/>
</dbReference>
<dbReference type="RefSeq" id="WP_253360064.1">
    <property type="nucleotide sequence ID" value="NZ_JAIULA010000008.1"/>
</dbReference>
<comment type="caution">
    <text evidence="1">The sequence shown here is derived from an EMBL/GenBank/DDBJ whole genome shotgun (WGS) entry which is preliminary data.</text>
</comment>
<keyword evidence="2" id="KW-1185">Reference proteome</keyword>
<protein>
    <submittedName>
        <fullName evidence="1">YqeG family HAD IIIA-type phosphatase</fullName>
    </submittedName>
</protein>
<reference evidence="1 2" key="1">
    <citation type="journal article" date="2023" name="Int. J. Syst. Evol. Microbiol.">
        <title>Ligilactobacillus ubinensis sp. nov., a novel species isolated from the wild ferment of a durian fruit (Durio zibethinus).</title>
        <authorList>
            <person name="Heng Y.C."/>
            <person name="Menon N."/>
            <person name="Chen B."/>
            <person name="Loo B.Z.L."/>
            <person name="Wong G.W.J."/>
            <person name="Lim A.C.H."/>
            <person name="Silvaraju S."/>
            <person name="Kittelmann S."/>
        </authorList>
    </citation>
    <scope>NUCLEOTIDE SEQUENCE [LARGE SCALE GENOMIC DNA]</scope>
    <source>
        <strain evidence="1 2">WILCCON 0076</strain>
    </source>
</reference>
<dbReference type="InterPro" id="IPR010021">
    <property type="entry name" value="PGPP1/Gep4"/>
</dbReference>
<dbReference type="Pfam" id="PF13419">
    <property type="entry name" value="HAD_2"/>
    <property type="match status" value="1"/>
</dbReference>
<dbReference type="InterPro" id="IPR036412">
    <property type="entry name" value="HAD-like_sf"/>
</dbReference>
<dbReference type="Proteomes" id="UP001139006">
    <property type="component" value="Unassembled WGS sequence"/>
</dbReference>
<dbReference type="AlphaFoldDB" id="A0A9X2FJ10"/>
<gene>
    <name evidence="1" type="ORF">LB941_05175</name>
</gene>
<dbReference type="Gene3D" id="3.40.50.1000">
    <property type="entry name" value="HAD superfamily/HAD-like"/>
    <property type="match status" value="1"/>
</dbReference>
<evidence type="ECO:0000313" key="2">
    <source>
        <dbReference type="Proteomes" id="UP001139006"/>
    </source>
</evidence>
<dbReference type="SUPFAM" id="SSF56784">
    <property type="entry name" value="HAD-like"/>
    <property type="match status" value="1"/>
</dbReference>
<dbReference type="GO" id="GO:0008962">
    <property type="term" value="F:phosphatidylglycerophosphatase activity"/>
    <property type="evidence" value="ECO:0007669"/>
    <property type="project" value="InterPro"/>
</dbReference>
<sequence length="177" mass="20519">MFNRFKPTWMIESIYDLTAEDIQAQGIKIILTDLDNTLIAWNNPNGTPKLREWLKKMNEAHIPVVVVSNNNHRRVKKALRTFNLPFVSRAMKPFVRGINTAKRRFELKESEIVLVGDQLITDIAAANNANIRSILVKPLVESDAWNTRINRFFEKIIKQKLIKQNDLKAKWGHSLDD</sequence>
<dbReference type="EMBL" id="JAIULA010000008">
    <property type="protein sequence ID" value="MCP0886729.1"/>
    <property type="molecule type" value="Genomic_DNA"/>
</dbReference>
<dbReference type="InterPro" id="IPR023214">
    <property type="entry name" value="HAD_sf"/>
</dbReference>
<dbReference type="InterPro" id="IPR041492">
    <property type="entry name" value="HAD_2"/>
</dbReference>
<dbReference type="NCBIfam" id="TIGR01668">
    <property type="entry name" value="YqeG_hyp_ppase"/>
    <property type="match status" value="1"/>
</dbReference>